<evidence type="ECO:0000256" key="5">
    <source>
        <dbReference type="ARBA" id="ARBA00023235"/>
    </source>
</evidence>
<evidence type="ECO:0000256" key="1">
    <source>
        <dbReference type="ARBA" id="ARBA00010219"/>
    </source>
</evidence>
<feature type="binding site" evidence="6">
    <location>
        <position position="13"/>
    </location>
    <ligand>
        <name>substrate</name>
    </ligand>
</feature>
<dbReference type="InterPro" id="IPR001653">
    <property type="entry name" value="DAP_epimerase_DapF"/>
</dbReference>
<dbReference type="Proteomes" id="UP000219329">
    <property type="component" value="Unassembled WGS sequence"/>
</dbReference>
<dbReference type="Gene3D" id="3.10.310.10">
    <property type="entry name" value="Diaminopimelate Epimerase, Chain A, domain 1"/>
    <property type="match status" value="2"/>
</dbReference>
<dbReference type="EMBL" id="NTJZ01000003">
    <property type="protein sequence ID" value="PDH34609.1"/>
    <property type="molecule type" value="Genomic_DNA"/>
</dbReference>
<keyword evidence="5 6" id="KW-0413">Isomerase</keyword>
<evidence type="ECO:0000313" key="9">
    <source>
        <dbReference type="Proteomes" id="UP000219329"/>
    </source>
</evidence>
<comment type="subcellular location">
    <subcellularLocation>
        <location evidence="6">Cytoplasm</location>
    </subcellularLocation>
</comment>
<comment type="catalytic activity">
    <reaction evidence="6">
        <text>(2S,6S)-2,6-diaminopimelate = meso-2,6-diaminopimelate</text>
        <dbReference type="Rhea" id="RHEA:15393"/>
        <dbReference type="ChEBI" id="CHEBI:57609"/>
        <dbReference type="ChEBI" id="CHEBI:57791"/>
        <dbReference type="EC" id="5.1.1.7"/>
    </reaction>
</comment>
<comment type="function">
    <text evidence="6">Catalyzes the stereoinversion of LL-2,6-diaminopimelate (L,L-DAP) to meso-diaminopimelate (meso-DAP), a precursor of L-lysine and an essential component of the bacterial peptidoglycan.</text>
</comment>
<keyword evidence="3 6" id="KW-0028">Amino-acid biosynthesis</keyword>
<feature type="binding site" evidence="6">
    <location>
        <begin position="232"/>
        <end position="233"/>
    </location>
    <ligand>
        <name>substrate</name>
    </ligand>
</feature>
<dbReference type="GO" id="GO:0008837">
    <property type="term" value="F:diaminopimelate epimerase activity"/>
    <property type="evidence" value="ECO:0007669"/>
    <property type="project" value="UniProtKB-UniRule"/>
</dbReference>
<feature type="site" description="Important for dimerization" evidence="6">
    <location>
        <position position="282"/>
    </location>
</feature>
<proteinExistence type="inferred from homology"/>
<dbReference type="Pfam" id="PF01678">
    <property type="entry name" value="DAP_epimerase"/>
    <property type="match status" value="2"/>
</dbReference>
<feature type="active site" description="Proton acceptor" evidence="6">
    <location>
        <position position="231"/>
    </location>
</feature>
<dbReference type="EC" id="5.1.1.7" evidence="6 7"/>
<protein>
    <recommendedName>
        <fullName evidence="6 7">Diaminopimelate epimerase</fullName>
        <shortName evidence="6">DAP epimerase</shortName>
        <ecNumber evidence="6 7">5.1.1.7</ecNumber>
    </recommendedName>
    <alternativeName>
        <fullName evidence="6">PLP-independent amino acid racemase</fullName>
    </alternativeName>
</protein>
<evidence type="ECO:0000256" key="6">
    <source>
        <dbReference type="HAMAP-Rule" id="MF_00197"/>
    </source>
</evidence>
<dbReference type="GO" id="GO:0009089">
    <property type="term" value="P:lysine biosynthetic process via diaminopimelate"/>
    <property type="evidence" value="ECO:0007669"/>
    <property type="project" value="UniProtKB-UniRule"/>
</dbReference>
<dbReference type="SUPFAM" id="SSF54506">
    <property type="entry name" value="Diaminopimelate epimerase-like"/>
    <property type="match status" value="2"/>
</dbReference>
<dbReference type="PANTHER" id="PTHR31689:SF0">
    <property type="entry name" value="DIAMINOPIMELATE EPIMERASE"/>
    <property type="match status" value="1"/>
</dbReference>
<feature type="binding site" evidence="6">
    <location>
        <position position="171"/>
    </location>
    <ligand>
        <name>substrate</name>
    </ligand>
</feature>
<keyword evidence="4 6" id="KW-0457">Lysine biosynthesis</keyword>
<feature type="binding site" evidence="6">
    <location>
        <position position="204"/>
    </location>
    <ligand>
        <name>substrate</name>
    </ligand>
</feature>
<comment type="caution">
    <text evidence="8">The sequence shown here is derived from an EMBL/GenBank/DDBJ whole genome shotgun (WGS) entry which is preliminary data.</text>
</comment>
<feature type="binding site" evidence="6">
    <location>
        <position position="66"/>
    </location>
    <ligand>
        <name>substrate</name>
    </ligand>
</feature>
<evidence type="ECO:0000256" key="7">
    <source>
        <dbReference type="NCBIfam" id="TIGR00652"/>
    </source>
</evidence>
<organism evidence="8 9">
    <name type="scientific">OM182 bacterium MED-G28</name>
    <dbReference type="NCBI Taxonomy" id="1986256"/>
    <lineage>
        <taxon>Bacteria</taxon>
        <taxon>Pseudomonadati</taxon>
        <taxon>Pseudomonadota</taxon>
        <taxon>Gammaproteobacteria</taxon>
        <taxon>OMG group</taxon>
        <taxon>OM182 clade</taxon>
    </lineage>
</organism>
<comment type="similarity">
    <text evidence="1 6">Belongs to the diaminopimelate epimerase family.</text>
</comment>
<keyword evidence="2 6" id="KW-0963">Cytoplasm</keyword>
<comment type="subunit">
    <text evidence="6">Homodimer.</text>
</comment>
<evidence type="ECO:0000256" key="4">
    <source>
        <dbReference type="ARBA" id="ARBA00023154"/>
    </source>
</evidence>
<dbReference type="GO" id="GO:0005829">
    <property type="term" value="C:cytosol"/>
    <property type="evidence" value="ECO:0007669"/>
    <property type="project" value="TreeGrafter"/>
</dbReference>
<accession>A0A2A5WDR3</accession>
<dbReference type="PANTHER" id="PTHR31689">
    <property type="entry name" value="DIAMINOPIMELATE EPIMERASE, CHLOROPLASTIC"/>
    <property type="match status" value="1"/>
</dbReference>
<feature type="site" description="Could be important to modulate the pK values of the two catalytic cysteine residues" evidence="6">
    <location>
        <position position="173"/>
    </location>
</feature>
<feature type="site" description="Could be important to modulate the pK values of the two catalytic cysteine residues" evidence="6">
    <location>
        <position position="222"/>
    </location>
</feature>
<evidence type="ECO:0000256" key="2">
    <source>
        <dbReference type="ARBA" id="ARBA00022490"/>
    </source>
</evidence>
<reference evidence="8 9" key="1">
    <citation type="submission" date="2017-08" db="EMBL/GenBank/DDBJ databases">
        <title>Fine stratification of microbial communities through a metagenomic profile of the photic zone.</title>
        <authorList>
            <person name="Haro-Moreno J.M."/>
            <person name="Lopez-Perez M."/>
            <person name="De La Torre J."/>
            <person name="Picazo A."/>
            <person name="Camacho A."/>
            <person name="Rodriguez-Valera F."/>
        </authorList>
    </citation>
    <scope>NUCLEOTIDE SEQUENCE [LARGE SCALE GENOMIC DNA]</scope>
    <source>
        <strain evidence="8">MED-G28</strain>
    </source>
</reference>
<sequence length="288" mass="31346">MNIPFTKMHGFGNDFMVLDQTANKIDLSAEKIRQLSNRHTGIGFDQVLQIEQASSSEVDFDYRIFNADGVEVEHCGNGARCFAKYVHDKGLSSKNPLRVKTVNRVLILHANKNGEVTVNMGMPEFKHAAIPFLAKTNGESDTEKTGYLHSRNLEVRGISKTFEFIPLSMGNPHAVICVEDLANTAVKDIGEAVGSHLDFPLGVNVGFMQISSRSEISLRVYERGAGETMACGTGACAAVVAGCLLEQLDATVRVNLIGGQLSIQWPQKDQNVLMTGPATTVYEGTIEI</sequence>
<comment type="pathway">
    <text evidence="6">Amino-acid biosynthesis; L-lysine biosynthesis via DAP pathway; DL-2,6-diaminopimelate from LL-2,6-diaminopimelate: step 1/1.</text>
</comment>
<gene>
    <name evidence="6" type="primary">dapF</name>
    <name evidence="8" type="ORF">CNF02_04430</name>
</gene>
<dbReference type="NCBIfam" id="TIGR00652">
    <property type="entry name" value="DapF"/>
    <property type="match status" value="1"/>
</dbReference>
<name>A0A2A5WDR3_9GAMM</name>
<evidence type="ECO:0000256" key="3">
    <source>
        <dbReference type="ARBA" id="ARBA00022605"/>
    </source>
</evidence>
<feature type="binding site" evidence="6">
    <location>
        <position position="46"/>
    </location>
    <ligand>
        <name>substrate</name>
    </ligand>
</feature>
<feature type="binding site" evidence="6">
    <location>
        <begin position="76"/>
        <end position="77"/>
    </location>
    <ligand>
        <name>substrate</name>
    </ligand>
</feature>
<evidence type="ECO:0000313" key="8">
    <source>
        <dbReference type="EMBL" id="PDH34609.1"/>
    </source>
</evidence>
<dbReference type="UniPathway" id="UPA00034">
    <property type="reaction ID" value="UER00025"/>
</dbReference>
<feature type="binding site" evidence="6">
    <location>
        <begin position="222"/>
        <end position="223"/>
    </location>
    <ligand>
        <name>substrate</name>
    </ligand>
</feature>
<feature type="active site" description="Proton donor" evidence="6">
    <location>
        <position position="75"/>
    </location>
</feature>
<dbReference type="FunFam" id="3.10.310.10:FF:000001">
    <property type="entry name" value="Diaminopimelate epimerase"/>
    <property type="match status" value="1"/>
</dbReference>
<dbReference type="HAMAP" id="MF_00197">
    <property type="entry name" value="DAP_epimerase"/>
    <property type="match status" value="1"/>
</dbReference>
<dbReference type="AlphaFoldDB" id="A0A2A5WDR3"/>